<evidence type="ECO:0000313" key="1">
    <source>
        <dbReference type="EMBL" id="MBB4735143.1"/>
    </source>
</evidence>
<accession>A0A7W7GN06</accession>
<dbReference type="AlphaFoldDB" id="A0A7W7GN06"/>
<gene>
    <name evidence="1" type="ORF">HDA30_000651</name>
</gene>
<dbReference type="EMBL" id="JACHNA010000001">
    <property type="protein sequence ID" value="MBB4735143.1"/>
    <property type="molecule type" value="Genomic_DNA"/>
</dbReference>
<comment type="caution">
    <text evidence="1">The sequence shown here is derived from an EMBL/GenBank/DDBJ whole genome shotgun (WGS) entry which is preliminary data.</text>
</comment>
<protein>
    <submittedName>
        <fullName evidence="1">Uncharacterized protein</fullName>
    </submittedName>
</protein>
<sequence>MGVLTQSLAVDCAPDGTPARLEWNGRQYTIVARPLRWFQRRRWWAEEMRAAKGAGVGLVDHEVWRLQVRLARAGHGAPVQTIDLVHHRDSGRWRLDQVHGHVREAAPTRQSVGAAA</sequence>
<keyword evidence="2" id="KW-1185">Reference proteome</keyword>
<evidence type="ECO:0000313" key="2">
    <source>
        <dbReference type="Proteomes" id="UP000540191"/>
    </source>
</evidence>
<name>A0A7W7GN06_9MICC</name>
<dbReference type="Proteomes" id="UP000540191">
    <property type="component" value="Unassembled WGS sequence"/>
</dbReference>
<proteinExistence type="predicted"/>
<organism evidence="1 2">
    <name type="scientific">Micrococcus cohnii</name>
    <dbReference type="NCBI Taxonomy" id="993416"/>
    <lineage>
        <taxon>Bacteria</taxon>
        <taxon>Bacillati</taxon>
        <taxon>Actinomycetota</taxon>
        <taxon>Actinomycetes</taxon>
        <taxon>Micrococcales</taxon>
        <taxon>Micrococcaceae</taxon>
        <taxon>Micrococcus</taxon>
    </lineage>
</organism>
<reference evidence="1 2" key="1">
    <citation type="submission" date="2020-08" db="EMBL/GenBank/DDBJ databases">
        <title>Sequencing the genomes of 1000 actinobacteria strains.</title>
        <authorList>
            <person name="Klenk H.-P."/>
        </authorList>
    </citation>
    <scope>NUCLEOTIDE SEQUENCE [LARGE SCALE GENOMIC DNA]</scope>
    <source>
        <strain evidence="1 2">DSM 23974</strain>
    </source>
</reference>
<dbReference type="RefSeq" id="WP_158495818.1">
    <property type="nucleotide sequence ID" value="NZ_JACHNA010000001.1"/>
</dbReference>